<sequence>MSSEQLNNNNSSNEAGLNSVTEKVLDVSLPPSEWFDEMFGPSISVLSDIDKTKNQTNGTTARQITKTPRSKDIKTEVVDISDDDEQNKTVVQPINLSDEFCDVTQAESIASLSHNDLELTSIDDDIQPLEMTTEANALSAEHNITNELKKIVLTKSRLNVLAEASAESFHKAVIGCFVRVHVPGIAEHFKDLLFFDQIENVFEPMSFQHFWFNRRFRLVNFGDFEIGNIFDVEVNDNDIRKWICYVEAKDGKLPTMEFIKQKEAELFSAMKQIKENPKQQNKIITISPSKVRIKQENLEQITLGIDSLRNLAKLDFDRFRQTVEGCFVCIQAIRKDKPPNCQYHICPIKKCIRSGKEYKIKNVAVVDYQLVLPYYGKYNLNWLRDDFSIVNEDGFRLWIEDMNFWNEEIPNLDQIRNKAAILQLMLTEAATLPTLKEKDQNTENEKYKNMPVKSARDLDGCLLTHQRLKKLSILCDQVELLDMTMTGCFVRLKIGPTKQFKIDQVKRVEMVEVKEEKDKETSEISNESKKKELVLHLNSIGTITISNLFKVASQFKIEEQEFREWLRIMHRRHVDEILPTKEFLDRKQQEIERALKLAVDKEDKEDRERQITRSENVNRVSRPNFDKSRQNRKTAQYESTSERTPVNRPRSAGPTRGRQWSGYKAYQAYSTRPVVHTTPGVKPGWTSSGMINSINSTDLYNSGSDMLESLRQQQQTDNLSLLSSTSDHQFFPSVNNSILGKRSTFPEDTRRGMLDLWKTQLKATEQRQREQISLFIYLFKIKKTFLIDDEPTSDFRVPFVRGGTILNDRSYETELRSTPNFYSSSPIQKSAPQYVSGGLFTPGSRRIDVPSCYQSNSTSLLNDLAGEQIFSNASTSSAARTVAELLSLYDPYNAPTLAAKRSRPLSPLAPPVQRFF</sequence>
<evidence type="ECO:0000313" key="3">
    <source>
        <dbReference type="Proteomes" id="UP000887563"/>
    </source>
</evidence>
<feature type="domain" description="Plus3" evidence="2">
    <location>
        <begin position="455"/>
        <end position="596"/>
    </location>
</feature>
<name>A0A914MF06_MELIC</name>
<dbReference type="Proteomes" id="UP000887563">
    <property type="component" value="Unplaced"/>
</dbReference>
<dbReference type="InterPro" id="IPR004343">
    <property type="entry name" value="Plus-3_dom"/>
</dbReference>
<accession>A0A914MF06</accession>
<dbReference type="WBParaSite" id="Minc3s01765g26141">
    <property type="protein sequence ID" value="Minc3s01765g26141"/>
    <property type="gene ID" value="Minc3s01765g26141"/>
</dbReference>
<evidence type="ECO:0000313" key="4">
    <source>
        <dbReference type="WBParaSite" id="Minc3s01765g26141"/>
    </source>
</evidence>
<feature type="region of interest" description="Disordered" evidence="1">
    <location>
        <begin position="600"/>
        <end position="659"/>
    </location>
</feature>
<organism evidence="3 4">
    <name type="scientific">Meloidogyne incognita</name>
    <name type="common">Southern root-knot nematode worm</name>
    <name type="synonym">Oxyuris incognita</name>
    <dbReference type="NCBI Taxonomy" id="6306"/>
    <lineage>
        <taxon>Eukaryota</taxon>
        <taxon>Metazoa</taxon>
        <taxon>Ecdysozoa</taxon>
        <taxon>Nematoda</taxon>
        <taxon>Chromadorea</taxon>
        <taxon>Rhabditida</taxon>
        <taxon>Tylenchina</taxon>
        <taxon>Tylenchomorpha</taxon>
        <taxon>Tylenchoidea</taxon>
        <taxon>Meloidogynidae</taxon>
        <taxon>Meloidogyninae</taxon>
        <taxon>Meloidogyne</taxon>
        <taxon>Meloidogyne incognita group</taxon>
    </lineage>
</organism>
<dbReference type="InterPro" id="IPR036128">
    <property type="entry name" value="Plus3-like_sf"/>
</dbReference>
<evidence type="ECO:0000256" key="1">
    <source>
        <dbReference type="SAM" id="MobiDB-lite"/>
    </source>
</evidence>
<dbReference type="AlphaFoldDB" id="A0A914MF06"/>
<feature type="compositionally biased region" description="Basic and acidic residues" evidence="1">
    <location>
        <begin position="600"/>
        <end position="612"/>
    </location>
</feature>
<reference evidence="4" key="1">
    <citation type="submission" date="2022-11" db="UniProtKB">
        <authorList>
            <consortium name="WormBaseParasite"/>
        </authorList>
    </citation>
    <scope>IDENTIFICATION</scope>
</reference>
<dbReference type="SUPFAM" id="SSF159042">
    <property type="entry name" value="Plus3-like"/>
    <property type="match status" value="3"/>
</dbReference>
<dbReference type="PROSITE" id="PS51360">
    <property type="entry name" value="PLUS3"/>
    <property type="match status" value="1"/>
</dbReference>
<dbReference type="Gene3D" id="3.90.70.200">
    <property type="entry name" value="Plus-3 domain"/>
    <property type="match status" value="3"/>
</dbReference>
<dbReference type="GO" id="GO:0003677">
    <property type="term" value="F:DNA binding"/>
    <property type="evidence" value="ECO:0007669"/>
    <property type="project" value="InterPro"/>
</dbReference>
<proteinExistence type="predicted"/>
<protein>
    <submittedName>
        <fullName evidence="4">Plus3 domain-containing protein</fullName>
    </submittedName>
</protein>
<evidence type="ECO:0000259" key="2">
    <source>
        <dbReference type="PROSITE" id="PS51360"/>
    </source>
</evidence>
<feature type="compositionally biased region" description="Polar residues" evidence="1">
    <location>
        <begin position="633"/>
        <end position="644"/>
    </location>
</feature>
<dbReference type="Pfam" id="PF03126">
    <property type="entry name" value="Plus-3"/>
    <property type="match status" value="1"/>
</dbReference>
<keyword evidence="3" id="KW-1185">Reference proteome</keyword>